<dbReference type="InterPro" id="IPR009014">
    <property type="entry name" value="Transketo_C/PFOR_II"/>
</dbReference>
<comment type="caution">
    <text evidence="6">The sequence shown here is derived from an EMBL/GenBank/DDBJ whole genome shotgun (WGS) entry which is preliminary data.</text>
</comment>
<comment type="similarity">
    <text evidence="4">Belongs to the transketolase family.</text>
</comment>
<evidence type="ECO:0000259" key="5">
    <source>
        <dbReference type="SMART" id="SM00861"/>
    </source>
</evidence>
<evidence type="ECO:0000313" key="6">
    <source>
        <dbReference type="EMBL" id="OGZ33536.1"/>
    </source>
</evidence>
<dbReference type="InterPro" id="IPR029061">
    <property type="entry name" value="THDP-binding"/>
</dbReference>
<dbReference type="InterPro" id="IPR051157">
    <property type="entry name" value="PDH/Transketolase"/>
</dbReference>
<dbReference type="Gene3D" id="3.40.50.970">
    <property type="match status" value="2"/>
</dbReference>
<comment type="cofactor">
    <cofactor evidence="1">
        <name>Mn(2+)</name>
        <dbReference type="ChEBI" id="CHEBI:29035"/>
    </cofactor>
</comment>
<evidence type="ECO:0000256" key="2">
    <source>
        <dbReference type="ARBA" id="ARBA00001946"/>
    </source>
</evidence>
<evidence type="ECO:0000313" key="7">
    <source>
        <dbReference type="Proteomes" id="UP000179099"/>
    </source>
</evidence>
<dbReference type="Pfam" id="PF00456">
    <property type="entry name" value="Transketolase_N"/>
    <property type="match status" value="1"/>
</dbReference>
<dbReference type="PANTHER" id="PTHR43825">
    <property type="entry name" value="PYRUVATE DEHYDROGENASE E1 COMPONENT"/>
    <property type="match status" value="1"/>
</dbReference>
<evidence type="ECO:0000256" key="3">
    <source>
        <dbReference type="ARBA" id="ARBA00001964"/>
    </source>
</evidence>
<comment type="cofactor">
    <cofactor evidence="2">
        <name>Mg(2+)</name>
        <dbReference type="ChEBI" id="CHEBI:18420"/>
    </cofactor>
</comment>
<evidence type="ECO:0000256" key="4">
    <source>
        <dbReference type="ARBA" id="ARBA00007131"/>
    </source>
</evidence>
<accession>A0A1G2F632</accession>
<protein>
    <recommendedName>
        <fullName evidence="5">Transketolase-like pyrimidine-binding domain-containing protein</fullName>
    </recommendedName>
</protein>
<gene>
    <name evidence="6" type="ORF">A2Y98_01215</name>
</gene>
<dbReference type="EMBL" id="MHMW01000028">
    <property type="protein sequence ID" value="OGZ33536.1"/>
    <property type="molecule type" value="Genomic_DNA"/>
</dbReference>
<dbReference type="GO" id="GO:0005737">
    <property type="term" value="C:cytoplasm"/>
    <property type="evidence" value="ECO:0007669"/>
    <property type="project" value="UniProtKB-ARBA"/>
</dbReference>
<dbReference type="Proteomes" id="UP000179099">
    <property type="component" value="Unassembled WGS sequence"/>
</dbReference>
<reference evidence="6 7" key="1">
    <citation type="journal article" date="2016" name="Nat. Commun.">
        <title>Thousands of microbial genomes shed light on interconnected biogeochemical processes in an aquifer system.</title>
        <authorList>
            <person name="Anantharaman K."/>
            <person name="Brown C.T."/>
            <person name="Hug L.A."/>
            <person name="Sharon I."/>
            <person name="Castelle C.J."/>
            <person name="Probst A.J."/>
            <person name="Thomas B.C."/>
            <person name="Singh A."/>
            <person name="Wilkins M.J."/>
            <person name="Karaoz U."/>
            <person name="Brodie E.L."/>
            <person name="Williams K.H."/>
            <person name="Hubbard S.S."/>
            <person name="Banfield J.F."/>
        </authorList>
    </citation>
    <scope>NUCLEOTIDE SEQUENCE [LARGE SCALE GENOMIC DNA]</scope>
</reference>
<comment type="cofactor">
    <cofactor evidence="3">
        <name>thiamine diphosphate</name>
        <dbReference type="ChEBI" id="CHEBI:58937"/>
    </cofactor>
</comment>
<dbReference type="Gene3D" id="3.40.50.920">
    <property type="match status" value="1"/>
</dbReference>
<dbReference type="SMART" id="SM00861">
    <property type="entry name" value="Transket_pyr"/>
    <property type="match status" value="1"/>
</dbReference>
<sequence>MKFDPNNPRHEGRDRVLVRGHLGPLRYSIFSLLGWIKQEELASYLTLGSRLQGHESMEHLPGVDITPSGMLGMVLSYGIGSAIALKEQKIPATTWVFLGDGEEQEGNVSEAARYASHAHLSSLACIMDRNHKQLAQPTIAVDSESDQLTIWRGYGWSVKEIRDGHSIEGIMMALQSSREERKPTIFIANTIKGKELENAQAHLSGYHTISVCPKNYVIDAIDKEKRYIDRVGSDMLESVISERLKNVFLPVCISRKNISSSSNLKVQLVPEITDDFEVGLVHYLRQLTDLFQNHPGIRFYVLTADVTVKELSDQCGFNQPHVRFIDVGIREQHLIAMAHGISVTDQNSRIFIAGGDPFLFRAVDQIHAVCQANSKMVIMGSDSGICEVHNGATHQTTGQSGALLNMPGAILLEPADSIDLKNCLDWSFTVYPGPIYLRLHSSKVTPFVVDSLERNIIAYVVYWPIHNTKLVIVSSGLPIEGVIKAAMKHDERGVGIKVVNVINMKELDSTFVKMLESDVPVLTVYNGNPFVLQSAVAKAVMEYSEAKPSCIKGHGFSCGTTGRLHELIEYFKFDMEGITDVINKEFGI</sequence>
<dbReference type="PANTHER" id="PTHR43825:SF4">
    <property type="entry name" value="PYRUVATE DEHYDROGENASE E1 COMPONENT"/>
    <property type="match status" value="1"/>
</dbReference>
<dbReference type="CDD" id="cd07033">
    <property type="entry name" value="TPP_PYR_DXS_TK_like"/>
    <property type="match status" value="1"/>
</dbReference>
<dbReference type="InterPro" id="IPR005474">
    <property type="entry name" value="Transketolase_N"/>
</dbReference>
<evidence type="ECO:0000256" key="1">
    <source>
        <dbReference type="ARBA" id="ARBA00001936"/>
    </source>
</evidence>
<dbReference type="InterPro" id="IPR005475">
    <property type="entry name" value="Transketolase-like_Pyr-bd"/>
</dbReference>
<proteinExistence type="inferred from homology"/>
<dbReference type="AlphaFoldDB" id="A0A1G2F632"/>
<organism evidence="6 7">
    <name type="scientific">Candidatus Portnoybacteria bacterium RBG_19FT_COMBO_36_7</name>
    <dbReference type="NCBI Taxonomy" id="1801992"/>
    <lineage>
        <taxon>Bacteria</taxon>
        <taxon>Candidatus Portnoyibacteriota</taxon>
    </lineage>
</organism>
<dbReference type="Pfam" id="PF02779">
    <property type="entry name" value="Transket_pyr"/>
    <property type="match status" value="1"/>
</dbReference>
<dbReference type="STRING" id="1801992.A2Y98_01215"/>
<dbReference type="Pfam" id="PF02780">
    <property type="entry name" value="Transketolase_C"/>
    <property type="match status" value="1"/>
</dbReference>
<feature type="domain" description="Transketolase-like pyrimidine-binding" evidence="5">
    <location>
        <begin position="277"/>
        <end position="447"/>
    </location>
</feature>
<dbReference type="InterPro" id="IPR033248">
    <property type="entry name" value="Transketolase_C"/>
</dbReference>
<dbReference type="SUPFAM" id="SSF52922">
    <property type="entry name" value="TK C-terminal domain-like"/>
    <property type="match status" value="1"/>
</dbReference>
<dbReference type="SUPFAM" id="SSF52518">
    <property type="entry name" value="Thiamin diphosphate-binding fold (THDP-binding)"/>
    <property type="match status" value="2"/>
</dbReference>
<name>A0A1G2F632_9BACT</name>